<comment type="caution">
    <text evidence="5">The sequence shown here is derived from an EMBL/GenBank/DDBJ whole genome shotgun (WGS) entry which is preliminary data.</text>
</comment>
<dbReference type="GO" id="GO:0002143">
    <property type="term" value="P:tRNA wobble position uridine thiolation"/>
    <property type="evidence" value="ECO:0007669"/>
    <property type="project" value="TreeGrafter"/>
</dbReference>
<dbReference type="Pfam" id="PF10288">
    <property type="entry name" value="CTU2"/>
    <property type="match status" value="1"/>
</dbReference>
<keyword evidence="1 3" id="KW-0963">Cytoplasm</keyword>
<organism evidence="5 6">
    <name type="scientific">Kwoniella newhampshirensis</name>
    <dbReference type="NCBI Taxonomy" id="1651941"/>
    <lineage>
        <taxon>Eukaryota</taxon>
        <taxon>Fungi</taxon>
        <taxon>Dikarya</taxon>
        <taxon>Basidiomycota</taxon>
        <taxon>Agaricomycotina</taxon>
        <taxon>Tremellomycetes</taxon>
        <taxon>Tremellales</taxon>
        <taxon>Cryptococcaceae</taxon>
        <taxon>Kwoniella</taxon>
    </lineage>
</organism>
<dbReference type="InterPro" id="IPR019407">
    <property type="entry name" value="CTU2"/>
</dbReference>
<dbReference type="Gene3D" id="3.40.50.620">
    <property type="entry name" value="HUPs"/>
    <property type="match status" value="1"/>
</dbReference>
<dbReference type="GO" id="GO:0000049">
    <property type="term" value="F:tRNA binding"/>
    <property type="evidence" value="ECO:0007669"/>
    <property type="project" value="InterPro"/>
</dbReference>
<evidence type="ECO:0000313" key="5">
    <source>
        <dbReference type="EMBL" id="KAK8865669.1"/>
    </source>
</evidence>
<proteinExistence type="inferred from homology"/>
<dbReference type="HAMAP" id="MF_03054">
    <property type="entry name" value="CTU2"/>
    <property type="match status" value="1"/>
</dbReference>
<evidence type="ECO:0000256" key="2">
    <source>
        <dbReference type="ARBA" id="ARBA00022694"/>
    </source>
</evidence>
<sequence>MSCGNNPDGQGTAEEEQVAMPRRKQVRRVDRNTCQRCKMSRSMYVIRSVTYCRPCFETALYGRFIKLLHPPLKSTHPSSSSRNAVSHAVRPPSQSGDVLIALSSGAGSTVMLDQLLSRSYVGRGDGASTDKTRGEKEPVWGKGWVVYVEFAGALEGVEDRLDEIKGWVEGLNKGLGWVGIRAEDVFDGDLKDRLRRLAGVVTEDGKQEDIRRGIAVDLKDPELPLFPLPSSSASSAKPLDHLRSLLASLPPPSRPALLSNILSSLLTFVSQTIPNISHLLLGETSTRQAQRLISGTASGRGWSLPLDLASARKDDGGLVRLKPMKDISVKEAAVYCRLKGLDGFTRNDRRWDAAGPAGKRDARGKGGVTSLEMLTEQFIAGLSVSHPSTVSTINRTGDKLVFPGQANDSPTCPVCQLPVDPSALEWKSRSALTSLLTKTNPPSLSDPKDSSTPLAPLLCYACLTTFTPSTVASRTNKNEPVPLPFWIAENVARRHGRPVERSQMKNTINAFLIQDE</sequence>
<gene>
    <name evidence="3" type="primary">NCS2</name>
    <name evidence="3" type="synonym">CTU2</name>
    <name evidence="5" type="ORF">IAR55_000814</name>
</gene>
<dbReference type="GO" id="GO:0016779">
    <property type="term" value="F:nucleotidyltransferase activity"/>
    <property type="evidence" value="ECO:0007669"/>
    <property type="project" value="UniProtKB-UniRule"/>
</dbReference>
<dbReference type="PANTHER" id="PTHR20882:SF14">
    <property type="entry name" value="CYTOPLASMIC TRNA 2-THIOLATION PROTEIN 2"/>
    <property type="match status" value="1"/>
</dbReference>
<evidence type="ECO:0000256" key="3">
    <source>
        <dbReference type="HAMAP-Rule" id="MF_03054"/>
    </source>
</evidence>
<comment type="pathway">
    <text evidence="3">tRNA modification; 5-methoxycarbonylmethyl-2-thiouridine-tRNA biosynthesis.</text>
</comment>
<keyword evidence="2 3" id="KW-0819">tRNA processing</keyword>
<feature type="compositionally biased region" description="Polar residues" evidence="4">
    <location>
        <begin position="75"/>
        <end position="84"/>
    </location>
</feature>
<comment type="subcellular location">
    <subcellularLocation>
        <location evidence="3">Cytoplasm</location>
    </subcellularLocation>
</comment>
<keyword evidence="6" id="KW-1185">Reference proteome</keyword>
<reference evidence="5 6" key="1">
    <citation type="journal article" date="2024" name="bioRxiv">
        <title>Comparative genomics of Cryptococcus and Kwoniella reveals pathogenesis evolution and contrasting karyotype dynamics via intercentromeric recombination or chromosome fusion.</title>
        <authorList>
            <person name="Coelho M.A."/>
            <person name="David-Palma M."/>
            <person name="Shea T."/>
            <person name="Bowers K."/>
            <person name="McGinley-Smith S."/>
            <person name="Mohammad A.W."/>
            <person name="Gnirke A."/>
            <person name="Yurkov A.M."/>
            <person name="Nowrousian M."/>
            <person name="Sun S."/>
            <person name="Cuomo C.A."/>
            <person name="Heitman J."/>
        </authorList>
    </citation>
    <scope>NUCLEOTIDE SEQUENCE [LARGE SCALE GENOMIC DNA]</scope>
    <source>
        <strain evidence="5 6">CBS 13917</strain>
    </source>
</reference>
<protein>
    <recommendedName>
        <fullName evidence="3">Cytoplasmic tRNA 2-thiolation protein 2</fullName>
    </recommendedName>
</protein>
<dbReference type="EMBL" id="JBCAWK010000002">
    <property type="protein sequence ID" value="KAK8865669.1"/>
    <property type="molecule type" value="Genomic_DNA"/>
</dbReference>
<evidence type="ECO:0000256" key="1">
    <source>
        <dbReference type="ARBA" id="ARBA00022490"/>
    </source>
</evidence>
<comment type="function">
    <text evidence="3">Plays a central role in 2-thiolation of mcm(5)S(2)U at tRNA wobble positions of tRNA(Lys), tRNA(Glu) and tRNA(Gln). May act by forming a heterodimer with NCS6 that ligates sulfur from thiocarboxylated URM1 onto the uridine of tRNAs at wobble position. Prior mcm(5) tRNA modification by the elongator complex is required for 2-thiolation. May also be involved in protein urmylation.</text>
</comment>
<dbReference type="Proteomes" id="UP001388673">
    <property type="component" value="Unassembled WGS sequence"/>
</dbReference>
<feature type="region of interest" description="Disordered" evidence="4">
    <location>
        <begin position="1"/>
        <end position="27"/>
    </location>
</feature>
<dbReference type="GO" id="GO:0016783">
    <property type="term" value="F:sulfurtransferase activity"/>
    <property type="evidence" value="ECO:0007669"/>
    <property type="project" value="TreeGrafter"/>
</dbReference>
<evidence type="ECO:0000313" key="6">
    <source>
        <dbReference type="Proteomes" id="UP001388673"/>
    </source>
</evidence>
<name>A0AAW0Z407_9TREE</name>
<dbReference type="GO" id="GO:0005829">
    <property type="term" value="C:cytosol"/>
    <property type="evidence" value="ECO:0007669"/>
    <property type="project" value="TreeGrafter"/>
</dbReference>
<dbReference type="InterPro" id="IPR014729">
    <property type="entry name" value="Rossmann-like_a/b/a_fold"/>
</dbReference>
<dbReference type="GO" id="GO:0032447">
    <property type="term" value="P:protein urmylation"/>
    <property type="evidence" value="ECO:0007669"/>
    <property type="project" value="UniProtKB-UniRule"/>
</dbReference>
<comment type="similarity">
    <text evidence="3">Belongs to the CTU2/NCS2 family.</text>
</comment>
<evidence type="ECO:0000256" key="4">
    <source>
        <dbReference type="SAM" id="MobiDB-lite"/>
    </source>
</evidence>
<dbReference type="PANTHER" id="PTHR20882">
    <property type="entry name" value="CYTOPLASMIC TRNA 2-THIOLATION PROTEIN 2"/>
    <property type="match status" value="1"/>
</dbReference>
<accession>A0AAW0Z407</accession>
<dbReference type="AlphaFoldDB" id="A0AAW0Z407"/>
<feature type="region of interest" description="Disordered" evidence="4">
    <location>
        <begin position="73"/>
        <end position="92"/>
    </location>
</feature>